<dbReference type="AlphaFoldDB" id="A0AAE0G062"/>
<name>A0AAE0G062_9CHLO</name>
<organism evidence="2 3">
    <name type="scientific">Cymbomonas tetramitiformis</name>
    <dbReference type="NCBI Taxonomy" id="36881"/>
    <lineage>
        <taxon>Eukaryota</taxon>
        <taxon>Viridiplantae</taxon>
        <taxon>Chlorophyta</taxon>
        <taxon>Pyramimonadophyceae</taxon>
        <taxon>Pyramimonadales</taxon>
        <taxon>Pyramimonadaceae</taxon>
        <taxon>Cymbomonas</taxon>
    </lineage>
</organism>
<reference evidence="2 3" key="1">
    <citation type="journal article" date="2015" name="Genome Biol. Evol.">
        <title>Comparative Genomics of a Bacterivorous Green Alga Reveals Evolutionary Causalities and Consequences of Phago-Mixotrophic Mode of Nutrition.</title>
        <authorList>
            <person name="Burns J.A."/>
            <person name="Paasch A."/>
            <person name="Narechania A."/>
            <person name="Kim E."/>
        </authorList>
    </citation>
    <scope>NUCLEOTIDE SEQUENCE [LARGE SCALE GENOMIC DNA]</scope>
    <source>
        <strain evidence="2 3">PLY_AMNH</strain>
    </source>
</reference>
<evidence type="ECO:0000313" key="3">
    <source>
        <dbReference type="Proteomes" id="UP001190700"/>
    </source>
</evidence>
<feature type="transmembrane region" description="Helical" evidence="1">
    <location>
        <begin position="73"/>
        <end position="89"/>
    </location>
</feature>
<sequence length="119" mass="13535">MMVGWPLSAGLMPFIVWGLLIIVACGECVKGFFTTLEVEMPPMFVKGSHWDSYYLLILSALGVHNLRMKYRNLVRVWVIALILMIPRIFESACVPELIHTTFFSVSALCVFETWAHGKK</sequence>
<protein>
    <submittedName>
        <fullName evidence="2">Uncharacterized protein</fullName>
    </submittedName>
</protein>
<evidence type="ECO:0000256" key="1">
    <source>
        <dbReference type="SAM" id="Phobius"/>
    </source>
</evidence>
<proteinExistence type="predicted"/>
<keyword evidence="1" id="KW-0472">Membrane</keyword>
<evidence type="ECO:0000313" key="2">
    <source>
        <dbReference type="EMBL" id="KAK3269242.1"/>
    </source>
</evidence>
<dbReference type="EMBL" id="LGRX02011124">
    <property type="protein sequence ID" value="KAK3269242.1"/>
    <property type="molecule type" value="Genomic_DNA"/>
</dbReference>
<accession>A0AAE0G062</accession>
<dbReference type="Proteomes" id="UP001190700">
    <property type="component" value="Unassembled WGS sequence"/>
</dbReference>
<gene>
    <name evidence="2" type="ORF">CYMTET_22306</name>
</gene>
<comment type="caution">
    <text evidence="2">The sequence shown here is derived from an EMBL/GenBank/DDBJ whole genome shotgun (WGS) entry which is preliminary data.</text>
</comment>
<keyword evidence="3" id="KW-1185">Reference proteome</keyword>
<keyword evidence="1" id="KW-1133">Transmembrane helix</keyword>
<keyword evidence="1" id="KW-0812">Transmembrane</keyword>